<keyword evidence="3" id="KW-1185">Reference proteome</keyword>
<name>A0ABS7CND8_9BACL</name>
<dbReference type="Pfam" id="PF02368">
    <property type="entry name" value="Big_2"/>
    <property type="match status" value="1"/>
</dbReference>
<dbReference type="EMBL" id="JAHZIK010003916">
    <property type="protein sequence ID" value="MBW7462419.1"/>
    <property type="molecule type" value="Genomic_DNA"/>
</dbReference>
<comment type="caution">
    <text evidence="2">The sequence shown here is derived from an EMBL/GenBank/DDBJ whole genome shotgun (WGS) entry which is preliminary data.</text>
</comment>
<dbReference type="Proteomes" id="UP001519887">
    <property type="component" value="Unassembled WGS sequence"/>
</dbReference>
<sequence length="99" mass="9538">VSVTGVALDRSSLPLTVGGTGVLLAAVSPADAANKALTWSSDNTNVAAVDSSGNVTAVGAGTAVITAVTADGGYTAASTVTVTNAYIYFPPPAAVTPVE</sequence>
<evidence type="ECO:0000313" key="2">
    <source>
        <dbReference type="EMBL" id="MBW7462419.1"/>
    </source>
</evidence>
<dbReference type="Gene3D" id="2.60.40.1080">
    <property type="match status" value="1"/>
</dbReference>
<feature type="non-terminal residue" evidence="2">
    <location>
        <position position="1"/>
    </location>
</feature>
<evidence type="ECO:0000313" key="3">
    <source>
        <dbReference type="Proteomes" id="UP001519887"/>
    </source>
</evidence>
<proteinExistence type="predicted"/>
<organism evidence="2 3">
    <name type="scientific">Paenibacillus sepulcri</name>
    <dbReference type="NCBI Taxonomy" id="359917"/>
    <lineage>
        <taxon>Bacteria</taxon>
        <taxon>Bacillati</taxon>
        <taxon>Bacillota</taxon>
        <taxon>Bacilli</taxon>
        <taxon>Bacillales</taxon>
        <taxon>Paenibacillaceae</taxon>
        <taxon>Paenibacillus</taxon>
    </lineage>
</organism>
<reference evidence="2 3" key="1">
    <citation type="submission" date="2021-07" db="EMBL/GenBank/DDBJ databases">
        <title>Paenibacillus radiodurans sp. nov., isolated from the southeastern edge of Tengger Desert.</title>
        <authorList>
            <person name="Zhang G."/>
        </authorList>
    </citation>
    <scope>NUCLEOTIDE SEQUENCE [LARGE SCALE GENOMIC DNA]</scope>
    <source>
        <strain evidence="2 3">CCM 7311</strain>
    </source>
</reference>
<feature type="non-terminal residue" evidence="2">
    <location>
        <position position="99"/>
    </location>
</feature>
<dbReference type="SUPFAM" id="SSF49373">
    <property type="entry name" value="Invasin/intimin cell-adhesion fragments"/>
    <property type="match status" value="1"/>
</dbReference>
<dbReference type="InterPro" id="IPR003343">
    <property type="entry name" value="Big_2"/>
</dbReference>
<accession>A0ABS7CND8</accession>
<protein>
    <submittedName>
        <fullName evidence="2">Ig-like domain-containing protein</fullName>
    </submittedName>
</protein>
<feature type="domain" description="BIG2" evidence="1">
    <location>
        <begin position="2"/>
        <end position="79"/>
    </location>
</feature>
<dbReference type="InterPro" id="IPR008964">
    <property type="entry name" value="Invasin/intimin_cell_adhesion"/>
</dbReference>
<gene>
    <name evidence="2" type="ORF">K0U00_51050</name>
</gene>
<evidence type="ECO:0000259" key="1">
    <source>
        <dbReference type="SMART" id="SM00635"/>
    </source>
</evidence>
<dbReference type="SMART" id="SM00635">
    <property type="entry name" value="BID_2"/>
    <property type="match status" value="1"/>
</dbReference>